<evidence type="ECO:0000313" key="2">
    <source>
        <dbReference type="EMBL" id="CAE7185740.1"/>
    </source>
</evidence>
<dbReference type="AlphaFoldDB" id="A0A6S6W8X8"/>
<proteinExistence type="predicted"/>
<name>A0A6S6W8X8_9PLEO</name>
<gene>
    <name evidence="2" type="ORF">PTTW11_06853</name>
</gene>
<accession>A0A6S6W8X8</accession>
<organism evidence="2 3">
    <name type="scientific">Pyrenophora teres f. teres</name>
    <dbReference type="NCBI Taxonomy" id="97479"/>
    <lineage>
        <taxon>Eukaryota</taxon>
        <taxon>Fungi</taxon>
        <taxon>Dikarya</taxon>
        <taxon>Ascomycota</taxon>
        <taxon>Pezizomycotina</taxon>
        <taxon>Dothideomycetes</taxon>
        <taxon>Pleosporomycetidae</taxon>
        <taxon>Pleosporales</taxon>
        <taxon>Pleosporineae</taxon>
        <taxon>Pleosporaceae</taxon>
        <taxon>Pyrenophora</taxon>
    </lineage>
</organism>
<sequence length="320" mass="35945">MGVPIPARGLIPTFPPPVSSQIPSPTPAEDHPFPGTITTSFHHLATLNLTHPILRFSFPTASAQTAFHHAFAQLRTLRDRAAFMERYYDNYEGVVDIPRLVHMDTSNDEKMARRLAEQEDERLRGEVRAMAEGDEGVARELQGSLGVEMGTEGDEEVARRLEEEERMRMQRGQRHQIGRMGAWENDRGRREYDRRMRMQQARGYAPPPSSHTPIYNNPHPNNMTALTDRFDTMNVDPTRHRRLPPQSFTAAQPSVQQRGDHSGNGYGQPVLVRSRRLHGYDGEFDDGFGRGGGGGYRNSGGYRLGSGYGGWQGGRHGGRN</sequence>
<dbReference type="EMBL" id="HG992982">
    <property type="protein sequence ID" value="CAE7185740.1"/>
    <property type="molecule type" value="Genomic_DNA"/>
</dbReference>
<evidence type="ECO:0000313" key="3">
    <source>
        <dbReference type="Proteomes" id="UP000472372"/>
    </source>
</evidence>
<evidence type="ECO:0000256" key="1">
    <source>
        <dbReference type="SAM" id="MobiDB-lite"/>
    </source>
</evidence>
<protein>
    <submittedName>
        <fullName evidence="2">CCDC50 N domain containing protein</fullName>
    </submittedName>
</protein>
<dbReference type="Proteomes" id="UP000472372">
    <property type="component" value="Chromosome 6"/>
</dbReference>
<feature type="region of interest" description="Disordered" evidence="1">
    <location>
        <begin position="243"/>
        <end position="268"/>
    </location>
</feature>
<reference evidence="2" key="1">
    <citation type="submission" date="2021-02" db="EMBL/GenBank/DDBJ databases">
        <authorList>
            <person name="Syme A R."/>
            <person name="Syme A R."/>
            <person name="Moolhuijzen P."/>
        </authorList>
    </citation>
    <scope>NUCLEOTIDE SEQUENCE</scope>
    <source>
        <strain evidence="2">W1-1</strain>
    </source>
</reference>
<feature type="compositionally biased region" description="Polar residues" evidence="1">
    <location>
        <begin position="246"/>
        <end position="257"/>
    </location>
</feature>